<proteinExistence type="predicted"/>
<evidence type="ECO:0000259" key="1">
    <source>
        <dbReference type="PROSITE" id="PS51186"/>
    </source>
</evidence>
<dbReference type="Pfam" id="PF00583">
    <property type="entry name" value="Acetyltransf_1"/>
    <property type="match status" value="1"/>
</dbReference>
<dbReference type="GeneID" id="93567386"/>
<name>A0A1X0WD13_9GAMM</name>
<sequence>MEKYRLQMTDVIDDEAKAIIGDGLDDFNTEMAGIKDRQPLAVLVKDPQTGKVLGGMLGRTSLGLMFIELFYLPLTLRGSGLGSEILRQFEQEGARRGCTSGVLYTLSFQAPNFYAKYGWQRFGEIPCSPEGSSRIFMSKALTPQ</sequence>
<dbReference type="EMBL" id="MRWE01000026">
    <property type="protein sequence ID" value="ORJ24631.1"/>
    <property type="molecule type" value="Genomic_DNA"/>
</dbReference>
<dbReference type="AlphaFoldDB" id="A0A1X0WD13"/>
<dbReference type="GO" id="GO:0016747">
    <property type="term" value="F:acyltransferase activity, transferring groups other than amino-acyl groups"/>
    <property type="evidence" value="ECO:0007669"/>
    <property type="project" value="InterPro"/>
</dbReference>
<dbReference type="SUPFAM" id="SSF55729">
    <property type="entry name" value="Acyl-CoA N-acyltransferases (Nat)"/>
    <property type="match status" value="1"/>
</dbReference>
<reference evidence="2 3" key="1">
    <citation type="journal article" date="2017" name="Int. J. Syst. Evol. Microbiol.">
        <title>Rouxiella badensis sp. nov. and Rouxiella silvae sp. nov. isolated from peat bog soil in Germany and emendation of the genus description.</title>
        <authorList>
            <person name="Le Fleche-Mateos A."/>
            <person name="Kugler J.H."/>
            <person name="Hansen S.H."/>
            <person name="Syldatk C."/>
            <person name="Hausmann R."/>
            <person name="Lomprez F."/>
            <person name="Vandenbogaert M."/>
            <person name="Manuguerra J.C."/>
            <person name="Grimont P.A."/>
        </authorList>
    </citation>
    <scope>NUCLEOTIDE SEQUENCE [LARGE SCALE GENOMIC DNA]</scope>
    <source>
        <strain evidence="2 3">DSM 100043</strain>
    </source>
</reference>
<dbReference type="InterPro" id="IPR016181">
    <property type="entry name" value="Acyl_CoA_acyltransferase"/>
</dbReference>
<comment type="caution">
    <text evidence="2">The sequence shown here is derived from an EMBL/GenBank/DDBJ whole genome shotgun (WGS) entry which is preliminary data.</text>
</comment>
<dbReference type="RefSeq" id="WP_017491401.1">
    <property type="nucleotide sequence ID" value="NZ_CAUQAZ010000003.1"/>
</dbReference>
<organism evidence="2 3">
    <name type="scientific">Rouxiella badensis</name>
    <dbReference type="NCBI Taxonomy" id="1646377"/>
    <lineage>
        <taxon>Bacteria</taxon>
        <taxon>Pseudomonadati</taxon>
        <taxon>Pseudomonadota</taxon>
        <taxon>Gammaproteobacteria</taxon>
        <taxon>Enterobacterales</taxon>
        <taxon>Yersiniaceae</taxon>
        <taxon>Rouxiella</taxon>
    </lineage>
</organism>
<dbReference type="STRING" id="1646377.BS640_15325"/>
<keyword evidence="3" id="KW-1185">Reference proteome</keyword>
<protein>
    <submittedName>
        <fullName evidence="2">GNAT family N-acetyltransferase</fullName>
    </submittedName>
</protein>
<feature type="domain" description="N-acetyltransferase" evidence="1">
    <location>
        <begin position="1"/>
        <end position="142"/>
    </location>
</feature>
<dbReference type="PROSITE" id="PS51186">
    <property type="entry name" value="GNAT"/>
    <property type="match status" value="1"/>
</dbReference>
<dbReference type="InterPro" id="IPR000182">
    <property type="entry name" value="GNAT_dom"/>
</dbReference>
<dbReference type="Gene3D" id="3.40.630.30">
    <property type="match status" value="1"/>
</dbReference>
<evidence type="ECO:0000313" key="2">
    <source>
        <dbReference type="EMBL" id="ORJ24631.1"/>
    </source>
</evidence>
<dbReference type="Proteomes" id="UP000192536">
    <property type="component" value="Unassembled WGS sequence"/>
</dbReference>
<keyword evidence="2" id="KW-0808">Transferase</keyword>
<gene>
    <name evidence="2" type="ORF">BS640_15325</name>
</gene>
<evidence type="ECO:0000313" key="3">
    <source>
        <dbReference type="Proteomes" id="UP000192536"/>
    </source>
</evidence>
<accession>A0A1X0WD13</accession>